<dbReference type="PANTHER" id="PTHR36694">
    <property type="entry name" value="PASIFLORA 1, ISOFORM A-RELATED"/>
    <property type="match status" value="1"/>
</dbReference>
<feature type="transmembrane region" description="Helical" evidence="1">
    <location>
        <begin position="16"/>
        <end position="41"/>
    </location>
</feature>
<dbReference type="EMBL" id="CAEY01002016">
    <property type="status" value="NOT_ANNOTATED_CDS"/>
    <property type="molecule type" value="Genomic_DNA"/>
</dbReference>
<dbReference type="AlphaFoldDB" id="T1KDG5"/>
<evidence type="ECO:0000313" key="3">
    <source>
        <dbReference type="Proteomes" id="UP000015104"/>
    </source>
</evidence>
<sequence>MISALHFEVVSQTPGLMAFTVVMIFVSGFCVVSSVFLIIGLCVESKALLAPWLIAIIIATALDFIFTIFSLLDGDLEIDSYFVFFALLSICTCLLNIYSIFVVTSQYQLYRKDSKRRMESISTILEKIEAPSKSQTEKIGLENSNTSYQLYNDDDHDDGHSNNPSHASFVSSEILAVSSCKPNCCESCECITSQYLK</sequence>
<evidence type="ECO:0000256" key="1">
    <source>
        <dbReference type="SAM" id="Phobius"/>
    </source>
</evidence>
<feature type="transmembrane region" description="Helical" evidence="1">
    <location>
        <begin position="48"/>
        <end position="69"/>
    </location>
</feature>
<organism evidence="2 3">
    <name type="scientific">Tetranychus urticae</name>
    <name type="common">Two-spotted spider mite</name>
    <dbReference type="NCBI Taxonomy" id="32264"/>
    <lineage>
        <taxon>Eukaryota</taxon>
        <taxon>Metazoa</taxon>
        <taxon>Ecdysozoa</taxon>
        <taxon>Arthropoda</taxon>
        <taxon>Chelicerata</taxon>
        <taxon>Arachnida</taxon>
        <taxon>Acari</taxon>
        <taxon>Acariformes</taxon>
        <taxon>Trombidiformes</taxon>
        <taxon>Prostigmata</taxon>
        <taxon>Eleutherengona</taxon>
        <taxon>Raphignathae</taxon>
        <taxon>Tetranychoidea</taxon>
        <taxon>Tetranychidae</taxon>
        <taxon>Tetranychus</taxon>
    </lineage>
</organism>
<dbReference type="Pfam" id="PF15860">
    <property type="entry name" value="DUF4728"/>
    <property type="match status" value="1"/>
</dbReference>
<dbReference type="Proteomes" id="UP000015104">
    <property type="component" value="Unassembled WGS sequence"/>
</dbReference>
<accession>T1KDG5</accession>
<dbReference type="EnsemblMetazoa" id="tetur09g02850.1">
    <property type="protein sequence ID" value="tetur09g02850.1"/>
    <property type="gene ID" value="tetur09g02850"/>
</dbReference>
<reference evidence="2" key="2">
    <citation type="submission" date="2015-06" db="UniProtKB">
        <authorList>
            <consortium name="EnsemblMetazoa"/>
        </authorList>
    </citation>
    <scope>IDENTIFICATION</scope>
</reference>
<feature type="transmembrane region" description="Helical" evidence="1">
    <location>
        <begin position="81"/>
        <end position="107"/>
    </location>
</feature>
<dbReference type="HOGENOM" id="CLU_1385797_0_0_1"/>
<protein>
    <submittedName>
        <fullName evidence="2">Uncharacterized protein</fullName>
    </submittedName>
</protein>
<evidence type="ECO:0000313" key="2">
    <source>
        <dbReference type="EnsemblMetazoa" id="tetur09g02850.1"/>
    </source>
</evidence>
<dbReference type="PANTHER" id="PTHR36694:SF11">
    <property type="entry name" value="LP21121P-RELATED"/>
    <property type="match status" value="1"/>
</dbReference>
<keyword evidence="1" id="KW-0812">Transmembrane</keyword>
<proteinExistence type="predicted"/>
<name>T1KDG5_TETUR</name>
<keyword evidence="3" id="KW-1185">Reference proteome</keyword>
<keyword evidence="1" id="KW-0472">Membrane</keyword>
<reference evidence="3" key="1">
    <citation type="submission" date="2011-08" db="EMBL/GenBank/DDBJ databases">
        <authorList>
            <person name="Rombauts S."/>
        </authorList>
    </citation>
    <scope>NUCLEOTIDE SEQUENCE</scope>
    <source>
        <strain evidence="3">London</strain>
    </source>
</reference>
<dbReference type="InterPro" id="IPR031720">
    <property type="entry name" value="DUF4728"/>
</dbReference>
<keyword evidence="1" id="KW-1133">Transmembrane helix</keyword>